<dbReference type="Pfam" id="PF01116">
    <property type="entry name" value="F_bP_aldolase"/>
    <property type="match status" value="1"/>
</dbReference>
<feature type="active site" description="Proton donor" evidence="1">
    <location>
        <position position="82"/>
    </location>
</feature>
<sequence>MPLVSLEPVLKTALREKFAVAAFNPVDYGSMKAMVRAAEEIDAPVIIQSSAKTIRYYGHTALAGWMRELAADSPVPVVLHLDHGKDMDMIRRCIDSGWTSVMIDASDKPFEENLALTRQVVAWAEQAGIGVEAEIGEIGGVEEDLVVDEASVMLTDPEEAQRFCQALNLSAFAAQIGTAHGNYKREPKVAFELIAEINRRTQTPMALHGGTGLSEATFKRCIDLGCAKINISTHLKHVFIDSFVAHQAAHPGNYEPLSYLTAQFEALKELFKAKMTLFGGAGKGAALVASIN</sequence>
<evidence type="ECO:0000256" key="1">
    <source>
        <dbReference type="PIRSR" id="PIRSR001359-1"/>
    </source>
</evidence>
<dbReference type="OrthoDB" id="9803995at2"/>
<dbReference type="RefSeq" id="WP_142904975.1">
    <property type="nucleotide sequence ID" value="NZ_ML660094.1"/>
</dbReference>
<evidence type="ECO:0000313" key="4">
    <source>
        <dbReference type="EMBL" id="TQV78195.1"/>
    </source>
</evidence>
<feature type="binding site" evidence="2">
    <location>
        <begin position="230"/>
        <end position="233"/>
    </location>
    <ligand>
        <name>dihydroxyacetone phosphate</name>
        <dbReference type="ChEBI" id="CHEBI:57642"/>
    </ligand>
</feature>
<dbReference type="InterPro" id="IPR013785">
    <property type="entry name" value="Aldolase_TIM"/>
</dbReference>
<organism evidence="4 5">
    <name type="scientific">Exilibacterium tricleocarpae</name>
    <dbReference type="NCBI Taxonomy" id="2591008"/>
    <lineage>
        <taxon>Bacteria</taxon>
        <taxon>Pseudomonadati</taxon>
        <taxon>Pseudomonadota</taxon>
        <taxon>Gammaproteobacteria</taxon>
        <taxon>Cellvibrionales</taxon>
        <taxon>Cellvibrionaceae</taxon>
        <taxon>Exilibacterium</taxon>
    </lineage>
</organism>
<proteinExistence type="predicted"/>
<dbReference type="InterPro" id="IPR050246">
    <property type="entry name" value="Class_II_FBP_aldolase"/>
</dbReference>
<feature type="binding site" evidence="2">
    <location>
        <begin position="209"/>
        <end position="211"/>
    </location>
    <ligand>
        <name>dihydroxyacetone phosphate</name>
        <dbReference type="ChEBI" id="CHEBI:57642"/>
    </ligand>
</feature>
<dbReference type="PIRSF" id="PIRSF001359">
    <property type="entry name" value="F_bP_aldolase_II"/>
    <property type="match status" value="1"/>
</dbReference>
<dbReference type="GO" id="GO:0016832">
    <property type="term" value="F:aldehyde-lyase activity"/>
    <property type="evidence" value="ECO:0007669"/>
    <property type="project" value="InterPro"/>
</dbReference>
<feature type="binding site" evidence="3">
    <location>
        <position position="134"/>
    </location>
    <ligand>
        <name>Zn(2+)</name>
        <dbReference type="ChEBI" id="CHEBI:29105"/>
        <label>2</label>
    </ligand>
</feature>
<dbReference type="PROSITE" id="PS00806">
    <property type="entry name" value="ALDOLASE_CLASS_II_2"/>
    <property type="match status" value="1"/>
</dbReference>
<feature type="binding site" evidence="3">
    <location>
        <position position="104"/>
    </location>
    <ligand>
        <name>Zn(2+)</name>
        <dbReference type="ChEBI" id="CHEBI:29105"/>
        <label>2</label>
    </ligand>
</feature>
<feature type="binding site" evidence="3">
    <location>
        <position position="208"/>
    </location>
    <ligand>
        <name>Zn(2+)</name>
        <dbReference type="ChEBI" id="CHEBI:29105"/>
        <label>1</label>
        <note>catalytic</note>
    </ligand>
</feature>
<dbReference type="Proteomes" id="UP000319732">
    <property type="component" value="Unassembled WGS sequence"/>
</dbReference>
<evidence type="ECO:0000256" key="2">
    <source>
        <dbReference type="PIRSR" id="PIRSR001359-2"/>
    </source>
</evidence>
<comment type="cofactor">
    <cofactor evidence="3">
        <name>Zn(2+)</name>
        <dbReference type="ChEBI" id="CHEBI:29105"/>
    </cofactor>
    <text evidence="3">Binds 2 Zn(2+) ions per subunit. One is catalytic and the other provides a structural contribution.</text>
</comment>
<dbReference type="CDD" id="cd00947">
    <property type="entry name" value="TBP_aldolase_IIB"/>
    <property type="match status" value="1"/>
</dbReference>
<dbReference type="GO" id="GO:0005975">
    <property type="term" value="P:carbohydrate metabolic process"/>
    <property type="evidence" value="ECO:0007669"/>
    <property type="project" value="InterPro"/>
</dbReference>
<dbReference type="AlphaFoldDB" id="A0A545TLS7"/>
<dbReference type="InterPro" id="IPR000771">
    <property type="entry name" value="FBA_II"/>
</dbReference>
<evidence type="ECO:0000256" key="3">
    <source>
        <dbReference type="PIRSR" id="PIRSR001359-3"/>
    </source>
</evidence>
<dbReference type="Gene3D" id="3.20.20.70">
    <property type="entry name" value="Aldolase class I"/>
    <property type="match status" value="1"/>
</dbReference>
<keyword evidence="3" id="KW-0862">Zinc</keyword>
<reference evidence="4 5" key="1">
    <citation type="submission" date="2019-06" db="EMBL/GenBank/DDBJ databases">
        <title>Whole genome sequence for Cellvibrionaceae sp. R142.</title>
        <authorList>
            <person name="Wang G."/>
        </authorList>
    </citation>
    <scope>NUCLEOTIDE SEQUENCE [LARGE SCALE GENOMIC DNA]</scope>
    <source>
        <strain evidence="4 5">R142</strain>
    </source>
</reference>
<feature type="binding site" evidence="3">
    <location>
        <position position="83"/>
    </location>
    <ligand>
        <name>Zn(2+)</name>
        <dbReference type="ChEBI" id="CHEBI:29105"/>
        <label>1</label>
        <note>catalytic</note>
    </ligand>
</feature>
<protein>
    <submittedName>
        <fullName evidence="4">Class II fructose-bisphosphate aldolase</fullName>
    </submittedName>
</protein>
<gene>
    <name evidence="4" type="ORF">FKG94_14080</name>
</gene>
<dbReference type="NCBIfam" id="TIGR00167">
    <property type="entry name" value="cbbA"/>
    <property type="match status" value="1"/>
</dbReference>
<feature type="binding site" evidence="3">
    <location>
        <position position="180"/>
    </location>
    <ligand>
        <name>Zn(2+)</name>
        <dbReference type="ChEBI" id="CHEBI:29105"/>
        <label>1</label>
        <note>catalytic</note>
    </ligand>
</feature>
<evidence type="ECO:0000313" key="5">
    <source>
        <dbReference type="Proteomes" id="UP000319732"/>
    </source>
</evidence>
<dbReference type="PANTHER" id="PTHR30304:SF0">
    <property type="entry name" value="D-TAGATOSE-1,6-BISPHOSPHATE ALDOLASE SUBUNIT GATY-RELATED"/>
    <property type="match status" value="1"/>
</dbReference>
<keyword evidence="5" id="KW-1185">Reference proteome</keyword>
<dbReference type="GO" id="GO:0008270">
    <property type="term" value="F:zinc ion binding"/>
    <property type="evidence" value="ECO:0007669"/>
    <property type="project" value="InterPro"/>
</dbReference>
<accession>A0A545TLS7</accession>
<name>A0A545TLS7_9GAMM</name>
<keyword evidence="3" id="KW-0479">Metal-binding</keyword>
<dbReference type="SUPFAM" id="SSF51569">
    <property type="entry name" value="Aldolase"/>
    <property type="match status" value="1"/>
</dbReference>
<comment type="caution">
    <text evidence="4">The sequence shown here is derived from an EMBL/GenBank/DDBJ whole genome shotgun (WGS) entry which is preliminary data.</text>
</comment>
<feature type="binding site" evidence="2">
    <location>
        <position position="181"/>
    </location>
    <ligand>
        <name>dihydroxyacetone phosphate</name>
        <dbReference type="ChEBI" id="CHEBI:57642"/>
    </ligand>
</feature>
<dbReference type="EMBL" id="VHSG01000013">
    <property type="protein sequence ID" value="TQV78195.1"/>
    <property type="molecule type" value="Genomic_DNA"/>
</dbReference>
<dbReference type="PANTHER" id="PTHR30304">
    <property type="entry name" value="D-TAGATOSE-1,6-BISPHOSPHATE ALDOLASE"/>
    <property type="match status" value="1"/>
</dbReference>